<keyword evidence="2" id="KW-1133">Transmembrane helix</keyword>
<dbReference type="EMBL" id="JACCFS010000001">
    <property type="protein sequence ID" value="NYJ33318.1"/>
    <property type="molecule type" value="Genomic_DNA"/>
</dbReference>
<accession>A0A7Z0J8P0</accession>
<feature type="region of interest" description="Disordered" evidence="1">
    <location>
        <begin position="197"/>
        <end position="231"/>
    </location>
</feature>
<dbReference type="PANTHER" id="PTHR34351">
    <property type="entry name" value="SLR1927 PROTEIN-RELATED"/>
    <property type="match status" value="1"/>
</dbReference>
<dbReference type="AlphaFoldDB" id="A0A7Z0J8P0"/>
<evidence type="ECO:0000313" key="4">
    <source>
        <dbReference type="EMBL" id="NYJ33318.1"/>
    </source>
</evidence>
<feature type="compositionally biased region" description="Low complexity" evidence="1">
    <location>
        <begin position="417"/>
        <end position="430"/>
    </location>
</feature>
<keyword evidence="2" id="KW-0812">Transmembrane</keyword>
<evidence type="ECO:0000256" key="2">
    <source>
        <dbReference type="SAM" id="Phobius"/>
    </source>
</evidence>
<feature type="compositionally biased region" description="Low complexity" evidence="1">
    <location>
        <begin position="13"/>
        <end position="24"/>
    </location>
</feature>
<feature type="region of interest" description="Disordered" evidence="1">
    <location>
        <begin position="404"/>
        <end position="430"/>
    </location>
</feature>
<dbReference type="Pfam" id="PF01882">
    <property type="entry name" value="DUF58"/>
    <property type="match status" value="1"/>
</dbReference>
<proteinExistence type="predicted"/>
<sequence length="479" mass="50090">MTPVTPAQPSPPASHHSAPTPAARPRLRRRLTARGVWMLVLGLVALVAGSVLGQRELVGVGVLLLVVPPLAALTVMGATARIAHSRSVLPARVTAGHDARVLVRVGNSSRTWPVSALFVEDTLPAPLGSEPRYTIGHLGPRAARDVTYLVRPAVRGSYPVGPLRVGVADPLGCVRVTRDVGAPSPLLVTPPVVPLDALGEADGSQGEQSPRRSVTGVGEQDPVPREYQHGDDLRRVHWRSTAKQGELMVRRDEQHWRENISILLDTRRSAHRGEGPDGSLETAVSAAASVAVHLIDGGHELRFLTERGRMHTADAAGVLDRLAVTRASDSRGLFGGIDQLGGSRGASSSLLVAVLGAVSPEEAAALSTVGGGSTRVAVLCEHGAWPTRLPPPPSTDAYGAVSAPRLPPPPSTDAYGAVSAPRPSSAPALPESVRGARDILASGGWRVLVVSSVSQLPALWRRATAGEGAAPYPPREGRR</sequence>
<comment type="caution">
    <text evidence="4">The sequence shown here is derived from an EMBL/GenBank/DDBJ whole genome shotgun (WGS) entry which is preliminary data.</text>
</comment>
<keyword evidence="5" id="KW-1185">Reference proteome</keyword>
<dbReference type="Proteomes" id="UP000572051">
    <property type="component" value="Unassembled WGS sequence"/>
</dbReference>
<feature type="domain" description="DUF58" evidence="3">
    <location>
        <begin position="225"/>
        <end position="305"/>
    </location>
</feature>
<dbReference type="InterPro" id="IPR002881">
    <property type="entry name" value="DUF58"/>
</dbReference>
<keyword evidence="2" id="KW-0472">Membrane</keyword>
<protein>
    <submittedName>
        <fullName evidence="4">Uncharacterized protein (DUF58 family)</fullName>
    </submittedName>
</protein>
<gene>
    <name evidence="4" type="ORF">HNR10_001199</name>
</gene>
<reference evidence="4 5" key="1">
    <citation type="submission" date="2020-07" db="EMBL/GenBank/DDBJ databases">
        <title>Sequencing the genomes of 1000 actinobacteria strains.</title>
        <authorList>
            <person name="Klenk H.-P."/>
        </authorList>
    </citation>
    <scope>NUCLEOTIDE SEQUENCE [LARGE SCALE GENOMIC DNA]</scope>
    <source>
        <strain evidence="4 5">DSM 44442</strain>
    </source>
</reference>
<name>A0A7Z0J8P0_9ACTN</name>
<evidence type="ECO:0000259" key="3">
    <source>
        <dbReference type="Pfam" id="PF01882"/>
    </source>
</evidence>
<feature type="compositionally biased region" description="Pro residues" evidence="1">
    <location>
        <begin position="1"/>
        <end position="12"/>
    </location>
</feature>
<evidence type="ECO:0000313" key="5">
    <source>
        <dbReference type="Proteomes" id="UP000572051"/>
    </source>
</evidence>
<feature type="transmembrane region" description="Helical" evidence="2">
    <location>
        <begin position="58"/>
        <end position="80"/>
    </location>
</feature>
<evidence type="ECO:0000256" key="1">
    <source>
        <dbReference type="SAM" id="MobiDB-lite"/>
    </source>
</evidence>
<organism evidence="4 5">
    <name type="scientific">Nocardiopsis aegyptia</name>
    <dbReference type="NCBI Taxonomy" id="220378"/>
    <lineage>
        <taxon>Bacteria</taxon>
        <taxon>Bacillati</taxon>
        <taxon>Actinomycetota</taxon>
        <taxon>Actinomycetes</taxon>
        <taxon>Streptosporangiales</taxon>
        <taxon>Nocardiopsidaceae</taxon>
        <taxon>Nocardiopsis</taxon>
    </lineage>
</organism>
<dbReference type="PANTHER" id="PTHR34351:SF1">
    <property type="entry name" value="SLR1927 PROTEIN"/>
    <property type="match status" value="1"/>
</dbReference>
<feature type="transmembrane region" description="Helical" evidence="2">
    <location>
        <begin position="31"/>
        <end position="52"/>
    </location>
</feature>
<feature type="compositionally biased region" description="Basic and acidic residues" evidence="1">
    <location>
        <begin position="222"/>
        <end position="231"/>
    </location>
</feature>
<feature type="region of interest" description="Disordered" evidence="1">
    <location>
        <begin position="1"/>
        <end position="25"/>
    </location>
</feature>